<dbReference type="PANTHER" id="PTHR20426:SF0">
    <property type="entry name" value="18S RRNA AMINOCARBOXYPROPYLTRANSFERASE"/>
    <property type="match status" value="1"/>
</dbReference>
<reference evidence="9 10" key="1">
    <citation type="journal article" date="2014" name="PLoS Genet.">
        <title>The Genome of Spironucleus salmonicida Highlights a Fish Pathogen Adapted to Fluctuating Environments.</title>
        <authorList>
            <person name="Xu F."/>
            <person name="Jerlstrom-Hultqvist J."/>
            <person name="Einarsson E."/>
            <person name="Astvaldsson A."/>
            <person name="Svard S.G."/>
            <person name="Andersson J.O."/>
        </authorList>
    </citation>
    <scope>NUCLEOTIDE SEQUENCE</scope>
    <source>
        <strain evidence="10">ATCC 50377</strain>
    </source>
</reference>
<feature type="domain" description="16S/18S rRNA aminocarboxypropyltransferase Tsr3 C-terminal" evidence="7">
    <location>
        <begin position="39"/>
        <end position="166"/>
    </location>
</feature>
<evidence type="ECO:0000256" key="6">
    <source>
        <dbReference type="HAMAP-Rule" id="MF_03146"/>
    </source>
</evidence>
<dbReference type="EMBL" id="KI546136">
    <property type="protein sequence ID" value="EST43467.1"/>
    <property type="molecule type" value="Genomic_DNA"/>
</dbReference>
<feature type="domain" description="RNase L inhibitor RLI-like possible metal-binding" evidence="8">
    <location>
        <begin position="1"/>
        <end position="26"/>
    </location>
</feature>
<dbReference type="InterPro" id="IPR022968">
    <property type="entry name" value="Tsr3-like"/>
</dbReference>
<dbReference type="GO" id="GO:0106388">
    <property type="term" value="F:rRNA small subunit aminocarboxypropyltransferase activity"/>
    <property type="evidence" value="ECO:0007669"/>
    <property type="project" value="UniProtKB-EC"/>
</dbReference>
<dbReference type="OrthoDB" id="10262062at2759"/>
<evidence type="ECO:0000313" key="9">
    <source>
        <dbReference type="EMBL" id="EST43467.1"/>
    </source>
</evidence>
<dbReference type="VEuPathDB" id="GiardiaDB:SS50377_24937"/>
<keyword evidence="5 6" id="KW-0949">S-adenosyl-L-methionine</keyword>
<evidence type="ECO:0000259" key="7">
    <source>
        <dbReference type="Pfam" id="PF04034"/>
    </source>
</evidence>
<evidence type="ECO:0000313" key="10">
    <source>
        <dbReference type="EMBL" id="KAH0572823.1"/>
    </source>
</evidence>
<organism evidence="9">
    <name type="scientific">Spironucleus salmonicida</name>
    <dbReference type="NCBI Taxonomy" id="348837"/>
    <lineage>
        <taxon>Eukaryota</taxon>
        <taxon>Metamonada</taxon>
        <taxon>Diplomonadida</taxon>
        <taxon>Hexamitidae</taxon>
        <taxon>Hexamitinae</taxon>
        <taxon>Spironucleus</taxon>
    </lineage>
</organism>
<keyword evidence="11" id="KW-1185">Reference proteome</keyword>
<dbReference type="Pfam" id="PF04034">
    <property type="entry name" value="Ribo_biogen_C"/>
    <property type="match status" value="1"/>
</dbReference>
<dbReference type="GO" id="GO:1904047">
    <property type="term" value="F:S-adenosyl-L-methionine binding"/>
    <property type="evidence" value="ECO:0007669"/>
    <property type="project" value="UniProtKB-UniRule"/>
</dbReference>
<comment type="caution">
    <text evidence="6">Lacks conserved residue(s) required for the propagation of feature annotation.</text>
</comment>
<keyword evidence="4 6" id="KW-0808">Transferase</keyword>
<dbReference type="Pfam" id="PF04068">
    <property type="entry name" value="Fer4_RLI"/>
    <property type="match status" value="1"/>
</dbReference>
<comment type="catalytic activity">
    <reaction evidence="6">
        <text>an N(1)-methylpseudouridine in rRNA + S-adenosyl-L-methionine = N(1)-methyl-N(3)-[(3S)-3-amino-3-carboxypropyl]pseudouridine in rRNA + S-methyl-5'-thioadenosine + H(+)</text>
        <dbReference type="Rhea" id="RHEA:63296"/>
        <dbReference type="Rhea" id="RHEA-COMP:11634"/>
        <dbReference type="Rhea" id="RHEA-COMP:16310"/>
        <dbReference type="ChEBI" id="CHEBI:15378"/>
        <dbReference type="ChEBI" id="CHEBI:17509"/>
        <dbReference type="ChEBI" id="CHEBI:59789"/>
        <dbReference type="ChEBI" id="CHEBI:74890"/>
        <dbReference type="ChEBI" id="CHEBI:146234"/>
        <dbReference type="EC" id="2.5.1.157"/>
    </reaction>
</comment>
<evidence type="ECO:0000259" key="8">
    <source>
        <dbReference type="Pfam" id="PF04068"/>
    </source>
</evidence>
<gene>
    <name evidence="9" type="ORF">SS50377_16832</name>
    <name evidence="10" type="ORF">SS50377_24937</name>
</gene>
<dbReference type="PANTHER" id="PTHR20426">
    <property type="entry name" value="RIBOSOME BIOGENESIS PROTEIN TSR3 HOMOLOG"/>
    <property type="match status" value="1"/>
</dbReference>
<dbReference type="EMBL" id="AUWU02000005">
    <property type="protein sequence ID" value="KAH0572823.1"/>
    <property type="molecule type" value="Genomic_DNA"/>
</dbReference>
<feature type="binding site" evidence="6">
    <location>
        <position position="91"/>
    </location>
    <ligand>
        <name>S-adenosyl-L-methionine</name>
        <dbReference type="ChEBI" id="CHEBI:59789"/>
    </ligand>
</feature>
<protein>
    <recommendedName>
        <fullName evidence="6">18S rRNA aminocarboxypropyltransferase</fullName>
        <ecNumber evidence="6">2.5.1.157</ecNumber>
    </recommendedName>
</protein>
<keyword evidence="1" id="KW-0963">Cytoplasm</keyword>
<feature type="binding site" evidence="6">
    <location>
        <position position="17"/>
    </location>
    <ligand>
        <name>S-adenosyl-L-methionine</name>
        <dbReference type="ChEBI" id="CHEBI:59789"/>
    </ligand>
</feature>
<dbReference type="Proteomes" id="UP000018208">
    <property type="component" value="Unassembled WGS sequence"/>
</dbReference>
<feature type="binding site" evidence="6">
    <location>
        <position position="65"/>
    </location>
    <ligand>
        <name>S-adenosyl-L-methionine</name>
        <dbReference type="ChEBI" id="CHEBI:59789"/>
    </ligand>
</feature>
<dbReference type="AlphaFoldDB" id="V6LG27"/>
<keyword evidence="3 6" id="KW-0698">rRNA processing</keyword>
<keyword evidence="2 6" id="KW-0690">Ribosome biogenesis</keyword>
<evidence type="ECO:0000256" key="5">
    <source>
        <dbReference type="ARBA" id="ARBA00022691"/>
    </source>
</evidence>
<dbReference type="GO" id="GO:0000455">
    <property type="term" value="P:enzyme-directed rRNA pseudouridine synthesis"/>
    <property type="evidence" value="ECO:0007669"/>
    <property type="project" value="UniProtKB-UniRule"/>
</dbReference>
<reference evidence="10" key="2">
    <citation type="submission" date="2020-12" db="EMBL/GenBank/DDBJ databases">
        <title>New Spironucleus salmonicida genome in near-complete chromosomes.</title>
        <authorList>
            <person name="Xu F."/>
            <person name="Kurt Z."/>
            <person name="Jimenez-Gonzalez A."/>
            <person name="Astvaldsson A."/>
            <person name="Andersson J.O."/>
            <person name="Svard S.G."/>
        </authorList>
    </citation>
    <scope>NUCLEOTIDE SEQUENCE</scope>
    <source>
        <strain evidence="10">ATCC 50377</strain>
    </source>
</reference>
<dbReference type="InterPro" id="IPR007177">
    <property type="entry name" value="Tsr3_C"/>
</dbReference>
<evidence type="ECO:0000256" key="3">
    <source>
        <dbReference type="ARBA" id="ARBA00022552"/>
    </source>
</evidence>
<dbReference type="GO" id="GO:0030490">
    <property type="term" value="P:maturation of SSU-rRNA"/>
    <property type="evidence" value="ECO:0007669"/>
    <property type="project" value="TreeGrafter"/>
</dbReference>
<dbReference type="InterPro" id="IPR007209">
    <property type="entry name" value="RNaseL-inhib-like_metal-bd_dom"/>
</dbReference>
<accession>V6LG27</accession>
<dbReference type="EC" id="2.5.1.157" evidence="6"/>
<comment type="similarity">
    <text evidence="6">Belongs to the TDD superfamily. TSR3 family.</text>
</comment>
<dbReference type="HAMAP" id="MF_01116">
    <property type="entry name" value="TSR3"/>
    <property type="match status" value="1"/>
</dbReference>
<evidence type="ECO:0000256" key="4">
    <source>
        <dbReference type="ARBA" id="ARBA00022679"/>
    </source>
</evidence>
<sequence length="215" mass="24736">MKLFMYDYEQCDPKRCSGQRLYKRNLLEKIPITRPFAGILLSSEGTFYLSQADIALAAQRGLGVVDCSWNEILNHNSVPVKSLKCRNHRRLPFLVAANTVNYGKPMHLNCAEALIAGLYMLDQVEMAQKLSNEIEYGAEFLRINFDSLERYKGCVDSIQVEKAEKYVIEHMGDKDVVDQEQEEEFAEQEEVDYDAIWARVDQKRRLGDNIEGESQ</sequence>
<name>V6LG27_9EUKA</name>
<evidence type="ECO:0000256" key="2">
    <source>
        <dbReference type="ARBA" id="ARBA00022517"/>
    </source>
</evidence>
<proteinExistence type="inferred from homology"/>
<evidence type="ECO:0000256" key="1">
    <source>
        <dbReference type="ARBA" id="ARBA00022490"/>
    </source>
</evidence>
<evidence type="ECO:0000313" key="11">
    <source>
        <dbReference type="Proteomes" id="UP000018208"/>
    </source>
</evidence>
<comment type="function">
    <text evidence="6">Aminocarboxypropyltransferase that catalyzes the aminocarboxypropyl transfer on pseudouridine in 18S rRNA. It constitutes the last step in biosynthesis of the hypermodified N1-methyl-N3-(3-amino-3-carboxypropyl) pseudouridine (m1acp3-Psi).</text>
</comment>